<proteinExistence type="predicted"/>
<evidence type="ECO:0000313" key="2">
    <source>
        <dbReference type="Proteomes" id="UP000566324"/>
    </source>
</evidence>
<comment type="caution">
    <text evidence="1">The sequence shown here is derived from an EMBL/GenBank/DDBJ whole genome shotgun (WGS) entry which is preliminary data.</text>
</comment>
<dbReference type="EMBL" id="JACHNZ010000004">
    <property type="protein sequence ID" value="MBB4630932.1"/>
    <property type="molecule type" value="Genomic_DNA"/>
</dbReference>
<gene>
    <name evidence="1" type="ORF">GGQ98_000537</name>
</gene>
<dbReference type="InterPro" id="IPR010836">
    <property type="entry name" value="SapC"/>
</dbReference>
<keyword evidence="2" id="KW-1185">Reference proteome</keyword>
<organism evidence="1 2">
    <name type="scientific">Sphingosinicella soli</name>
    <dbReference type="NCBI Taxonomy" id="333708"/>
    <lineage>
        <taxon>Bacteria</taxon>
        <taxon>Pseudomonadati</taxon>
        <taxon>Pseudomonadota</taxon>
        <taxon>Alphaproteobacteria</taxon>
        <taxon>Sphingomonadales</taxon>
        <taxon>Sphingosinicellaceae</taxon>
        <taxon>Sphingosinicella</taxon>
    </lineage>
</organism>
<sequence length="254" mass="28129">MATNPQAAQLPPLYNTLTPLSSSQHSTLGLKSRTGAPFARGLHAIPITVDEFHLVQRHYPIVFAAGQTPVPLALTSLSEGQNLFVDEGGNWRAGTYVPAYVRRYPFLLARINPQSEELTLCFDETSEDLGADEGEALFKDGEASDVVKNVLEFCEQFENSMRKTQAFVQELEKGEFLMDGEVSIQMDGMAQPAIYRGFKMISQDKIRDLRGDQARKLIQNGMMPLMYAHLFSLSYVTDLFSQGAAKVAAERADA</sequence>
<reference evidence="1 2" key="1">
    <citation type="submission" date="2020-08" db="EMBL/GenBank/DDBJ databases">
        <title>Genomic Encyclopedia of Type Strains, Phase IV (KMG-IV): sequencing the most valuable type-strain genomes for metagenomic binning, comparative biology and taxonomic classification.</title>
        <authorList>
            <person name="Goeker M."/>
        </authorList>
    </citation>
    <scope>NUCLEOTIDE SEQUENCE [LARGE SCALE GENOMIC DNA]</scope>
    <source>
        <strain evidence="1 2">DSM 17328</strain>
    </source>
</reference>
<dbReference type="Proteomes" id="UP000566324">
    <property type="component" value="Unassembled WGS sequence"/>
</dbReference>
<evidence type="ECO:0008006" key="3">
    <source>
        <dbReference type="Google" id="ProtNLM"/>
    </source>
</evidence>
<dbReference type="AlphaFoldDB" id="A0A7W7B0W9"/>
<evidence type="ECO:0000313" key="1">
    <source>
        <dbReference type="EMBL" id="MBB4630932.1"/>
    </source>
</evidence>
<protein>
    <recommendedName>
        <fullName evidence="3">Multidrug transporter</fullName>
    </recommendedName>
</protein>
<name>A0A7W7B0W9_9SPHN</name>
<dbReference type="RefSeq" id="WP_184064715.1">
    <property type="nucleotide sequence ID" value="NZ_JACHNZ010000004.1"/>
</dbReference>
<accession>A0A7W7B0W9</accession>
<dbReference type="Pfam" id="PF07277">
    <property type="entry name" value="SapC"/>
    <property type="match status" value="1"/>
</dbReference>